<name>A0A9W8HHH3_9FUNG</name>
<dbReference type="Gene3D" id="2.60.260.40">
    <property type="entry name" value="q5lls5 like domains"/>
    <property type="match status" value="1"/>
</dbReference>
<evidence type="ECO:0000313" key="4">
    <source>
        <dbReference type="Proteomes" id="UP001140217"/>
    </source>
</evidence>
<dbReference type="GO" id="GO:0006120">
    <property type="term" value="P:mitochondrial electron transport, NADH to ubiquinone"/>
    <property type="evidence" value="ECO:0007669"/>
    <property type="project" value="TreeGrafter"/>
</dbReference>
<organism evidence="3 4">
    <name type="scientific">Coemansia javaensis</name>
    <dbReference type="NCBI Taxonomy" id="2761396"/>
    <lineage>
        <taxon>Eukaryota</taxon>
        <taxon>Fungi</taxon>
        <taxon>Fungi incertae sedis</taxon>
        <taxon>Zoopagomycota</taxon>
        <taxon>Kickxellomycotina</taxon>
        <taxon>Kickxellomycetes</taxon>
        <taxon>Kickxellales</taxon>
        <taxon>Kickxellaceae</taxon>
        <taxon>Coemansia</taxon>
    </lineage>
</organism>
<evidence type="ECO:0000259" key="2">
    <source>
        <dbReference type="Pfam" id="PF10276"/>
    </source>
</evidence>
<sequence length="145" mass="15615">MLAAAAAARPALRRLAAGQRAGWRAAGQRCKSSAAVTPAAAATELSRQQAPNRATTWTESQRPREAVVDDPRFVQANLERQPRPLAAIELIAEEPVREVAGRLACCDGGGGPLGHPRVWINLDEGKAEDCGYCGLRFRQAPHHHH</sequence>
<gene>
    <name evidence="3" type="ORF">H4R18_001328</name>
</gene>
<evidence type="ECO:0000313" key="3">
    <source>
        <dbReference type="EMBL" id="KAJ2784106.1"/>
    </source>
</evidence>
<proteinExistence type="predicted"/>
<comment type="caution">
    <text evidence="3">The sequence shown here is derived from an EMBL/GenBank/DDBJ whole genome shotgun (WGS) entry which is preliminary data.</text>
</comment>
<reference evidence="3" key="1">
    <citation type="submission" date="2022-07" db="EMBL/GenBank/DDBJ databases">
        <title>Phylogenomic reconstructions and comparative analyses of Kickxellomycotina fungi.</title>
        <authorList>
            <person name="Reynolds N.K."/>
            <person name="Stajich J.E."/>
            <person name="Barry K."/>
            <person name="Grigoriev I.V."/>
            <person name="Crous P."/>
            <person name="Smith M.E."/>
        </authorList>
    </citation>
    <scope>NUCLEOTIDE SEQUENCE</scope>
    <source>
        <strain evidence="3">NBRC 105414</strain>
    </source>
</reference>
<dbReference type="OrthoDB" id="307899at2759"/>
<dbReference type="PANTHER" id="PTHR13156:SF0">
    <property type="entry name" value="NADH DEHYDROGENASE [UBIQUINONE] IRON-SULFUR PROTEIN 6, MITOCHONDRIAL"/>
    <property type="match status" value="1"/>
</dbReference>
<protein>
    <recommendedName>
        <fullName evidence="2">Zinc finger CHCC-type domain-containing protein</fullName>
    </recommendedName>
</protein>
<keyword evidence="4" id="KW-1185">Reference proteome</keyword>
<dbReference type="GO" id="GO:0005739">
    <property type="term" value="C:mitochondrion"/>
    <property type="evidence" value="ECO:0007669"/>
    <property type="project" value="GOC"/>
</dbReference>
<evidence type="ECO:0000256" key="1">
    <source>
        <dbReference type="SAM" id="MobiDB-lite"/>
    </source>
</evidence>
<feature type="compositionally biased region" description="Polar residues" evidence="1">
    <location>
        <begin position="45"/>
        <end position="60"/>
    </location>
</feature>
<dbReference type="PANTHER" id="PTHR13156">
    <property type="entry name" value="NADH-UBIQUINONE OXIDOREDUCTASE 13 KD-A SUBUNIT"/>
    <property type="match status" value="1"/>
</dbReference>
<dbReference type="InterPro" id="IPR019401">
    <property type="entry name" value="Znf_CHCC"/>
</dbReference>
<dbReference type="AlphaFoldDB" id="A0A9W8HHH3"/>
<dbReference type="Pfam" id="PF10276">
    <property type="entry name" value="zf-CHCC"/>
    <property type="match status" value="1"/>
</dbReference>
<feature type="region of interest" description="Disordered" evidence="1">
    <location>
        <begin position="42"/>
        <end position="65"/>
    </location>
</feature>
<feature type="domain" description="Zinc finger CHCC-type" evidence="2">
    <location>
        <begin position="102"/>
        <end position="137"/>
    </location>
</feature>
<accession>A0A9W8HHH3</accession>
<dbReference type="Proteomes" id="UP001140217">
    <property type="component" value="Unassembled WGS sequence"/>
</dbReference>
<dbReference type="EMBL" id="JANBUL010000033">
    <property type="protein sequence ID" value="KAJ2784106.1"/>
    <property type="molecule type" value="Genomic_DNA"/>
</dbReference>